<comment type="caution">
    <text evidence="1">The sequence shown here is derived from an EMBL/GenBank/DDBJ whole genome shotgun (WGS) entry which is preliminary data.</text>
</comment>
<dbReference type="EMBL" id="BTPU01000001">
    <property type="protein sequence ID" value="GMQ60863.1"/>
    <property type="molecule type" value="Genomic_DNA"/>
</dbReference>
<evidence type="ECO:0000313" key="1">
    <source>
        <dbReference type="EMBL" id="GMQ60863.1"/>
    </source>
</evidence>
<dbReference type="Proteomes" id="UP001374599">
    <property type="component" value="Unassembled WGS sequence"/>
</dbReference>
<evidence type="ECO:0000313" key="2">
    <source>
        <dbReference type="Proteomes" id="UP001374599"/>
    </source>
</evidence>
<protein>
    <submittedName>
        <fullName evidence="1">Uncharacterized protein</fullName>
    </submittedName>
</protein>
<accession>A0ACB5UEA9</accession>
<reference evidence="1" key="1">
    <citation type="submission" date="2023-09" db="EMBL/GenBank/DDBJ databases">
        <title>Vallitalea sediminicola and Vallitalea maricola sp. nov., anaerobic bacteria isolated from marine sediment.</title>
        <authorList>
            <person name="Hirano S."/>
            <person name="Maeda A."/>
            <person name="Terahara T."/>
            <person name="Mori K."/>
            <person name="Hamada M."/>
            <person name="Matsumoto R."/>
            <person name="Kobayashi T."/>
        </authorList>
    </citation>
    <scope>NUCLEOTIDE SEQUENCE</scope>
    <source>
        <strain evidence="1">AN17-2</strain>
    </source>
</reference>
<name>A0ACB5UEA9_9FIRM</name>
<proteinExistence type="predicted"/>
<organism evidence="1 2">
    <name type="scientific">Vallitalea maricola</name>
    <dbReference type="NCBI Taxonomy" id="3074433"/>
    <lineage>
        <taxon>Bacteria</taxon>
        <taxon>Bacillati</taxon>
        <taxon>Bacillota</taxon>
        <taxon>Clostridia</taxon>
        <taxon>Lachnospirales</taxon>
        <taxon>Vallitaleaceae</taxon>
        <taxon>Vallitalea</taxon>
    </lineage>
</organism>
<sequence>MCIKTIRIIIISAFLVLCMPVIACAAPDFNGENSQETEKLSFFEEFQLDEAEFVYNETEDTMESHSMTDLYINLNKDITNTDKEDSDVVKKEINSFSYLKLNKGFDIKDSDGNALKLDSNFINVAPTFSSTKKISGNGEEGVTVGIMVYDSWTEDGKLNITYQSVYETIGLSKIFDETIELNTIGINYICIAVMKDDDTEYRVYVLNRKEEETRDKLENIEIEFKINDDEEQNSDEKAEQESVDDDSFDLFKNFK</sequence>
<keyword evidence="2" id="KW-1185">Reference proteome</keyword>
<gene>
    <name evidence="1" type="ORF">AN2V17_00890</name>
</gene>